<dbReference type="PANTHER" id="PTHR34344">
    <property type="entry name" value="UPF0184 PROTEIN C9ORF16"/>
    <property type="match status" value="1"/>
</dbReference>
<reference evidence="2" key="1">
    <citation type="submission" date="2024-04" db="UniProtKB">
        <authorList>
            <consortium name="EnsemblMetazoa"/>
        </authorList>
    </citation>
    <scope>IDENTIFICATION</scope>
    <source>
        <strain evidence="2">EBRO</strain>
    </source>
</reference>
<protein>
    <submittedName>
        <fullName evidence="2">Uncharacterized protein</fullName>
    </submittedName>
</protein>
<proteinExistence type="predicted"/>
<dbReference type="PANTHER" id="PTHR34344:SF1">
    <property type="entry name" value="BUBLIN COILED-COIL PROTEIN"/>
    <property type="match status" value="1"/>
</dbReference>
<sequence>MPPDPTEPKRGTPAAPQTTDAEQVATDASDASADEELDELGELDVSSAEFHSINESLDSLSSALDIIEQKNDSLREQLLLLLESQRDTLKSFKEENGRQAKPEEPTSEPSNGAQQERQPASGEPMEQS</sequence>
<accession>A0AAG5DPH1</accession>
<feature type="compositionally biased region" description="Basic and acidic residues" evidence="1">
    <location>
        <begin position="1"/>
        <end position="10"/>
    </location>
</feature>
<dbReference type="EnsemblMetazoa" id="ENSAATROPT013862">
    <property type="protein sequence ID" value="ENSAATROPP012624"/>
    <property type="gene ID" value="ENSAATROPG011251"/>
</dbReference>
<evidence type="ECO:0000313" key="2">
    <source>
        <dbReference type="EnsemblMetazoa" id="ENSAATROPP012624"/>
    </source>
</evidence>
<feature type="compositionally biased region" description="Polar residues" evidence="1">
    <location>
        <begin position="107"/>
        <end position="118"/>
    </location>
</feature>
<dbReference type="Proteomes" id="UP000075880">
    <property type="component" value="Unassembled WGS sequence"/>
</dbReference>
<dbReference type="InterPro" id="IPR005374">
    <property type="entry name" value="BBLN_eukaryota"/>
</dbReference>
<evidence type="ECO:0000256" key="1">
    <source>
        <dbReference type="SAM" id="MobiDB-lite"/>
    </source>
</evidence>
<evidence type="ECO:0000313" key="3">
    <source>
        <dbReference type="Proteomes" id="UP000075880"/>
    </source>
</evidence>
<feature type="region of interest" description="Disordered" evidence="1">
    <location>
        <begin position="90"/>
        <end position="128"/>
    </location>
</feature>
<feature type="compositionally biased region" description="Basic and acidic residues" evidence="1">
    <location>
        <begin position="90"/>
        <end position="104"/>
    </location>
</feature>
<dbReference type="AlphaFoldDB" id="A0AAG5DPH1"/>
<organism evidence="2 3">
    <name type="scientific">Anopheles atroparvus</name>
    <name type="common">European mosquito</name>
    <dbReference type="NCBI Taxonomy" id="41427"/>
    <lineage>
        <taxon>Eukaryota</taxon>
        <taxon>Metazoa</taxon>
        <taxon>Ecdysozoa</taxon>
        <taxon>Arthropoda</taxon>
        <taxon>Hexapoda</taxon>
        <taxon>Insecta</taxon>
        <taxon>Pterygota</taxon>
        <taxon>Neoptera</taxon>
        <taxon>Endopterygota</taxon>
        <taxon>Diptera</taxon>
        <taxon>Nematocera</taxon>
        <taxon>Culicoidea</taxon>
        <taxon>Culicidae</taxon>
        <taxon>Anophelinae</taxon>
        <taxon>Anopheles</taxon>
    </lineage>
</organism>
<dbReference type="Pfam" id="PF03670">
    <property type="entry name" value="UPF0184"/>
    <property type="match status" value="1"/>
</dbReference>
<name>A0AAG5DPH1_ANOAO</name>
<keyword evidence="3" id="KW-1185">Reference proteome</keyword>
<feature type="region of interest" description="Disordered" evidence="1">
    <location>
        <begin position="1"/>
        <end position="36"/>
    </location>
</feature>